<accession>A0A615SUL6</accession>
<comment type="caution">
    <text evidence="4">The sequence shown here is derived from an EMBL/GenBank/DDBJ whole genome shotgun (WGS) entry which is preliminary data.</text>
</comment>
<dbReference type="NCBIfam" id="TIGR02532">
    <property type="entry name" value="IV_pilin_GFxxxE"/>
    <property type="match status" value="1"/>
</dbReference>
<dbReference type="InterPro" id="IPR012902">
    <property type="entry name" value="N_methyl_site"/>
</dbReference>
<organism evidence="4">
    <name type="scientific">Salmonella enterica I</name>
    <dbReference type="NCBI Taxonomy" id="59201"/>
    <lineage>
        <taxon>Bacteria</taxon>
        <taxon>Pseudomonadati</taxon>
        <taxon>Pseudomonadota</taxon>
        <taxon>Gammaproteobacteria</taxon>
        <taxon>Enterobacterales</taxon>
        <taxon>Enterobacteriaceae</taxon>
        <taxon>Salmonella</taxon>
    </lineage>
</organism>
<keyword evidence="2" id="KW-0472">Membrane</keyword>
<dbReference type="NCBIfam" id="NF008569">
    <property type="entry name" value="PRK11521.1"/>
    <property type="match status" value="1"/>
</dbReference>
<protein>
    <submittedName>
        <fullName evidence="4">DUF2509 family protein</fullName>
    </submittedName>
</protein>
<comment type="subcellular location">
    <subcellularLocation>
        <location evidence="1">Membrane</location>
        <topology evidence="1">Single-pass membrane protein</topology>
    </subcellularLocation>
</comment>
<evidence type="ECO:0000256" key="1">
    <source>
        <dbReference type="ARBA" id="ARBA00004167"/>
    </source>
</evidence>
<reference evidence="4" key="1">
    <citation type="submission" date="2019-09" db="EMBL/GenBank/DDBJ databases">
        <authorList>
            <person name="Ashton P.M."/>
            <person name="Dallman T."/>
            <person name="Nair S."/>
            <person name="De Pinna E."/>
            <person name="Peters T."/>
            <person name="Grant K."/>
        </authorList>
    </citation>
    <scope>NUCLEOTIDE SEQUENCE</scope>
    <source>
        <strain evidence="4">804504</strain>
    </source>
</reference>
<dbReference type="Pfam" id="PF07963">
    <property type="entry name" value="N_methyl"/>
    <property type="match status" value="1"/>
</dbReference>
<dbReference type="GO" id="GO:0016020">
    <property type="term" value="C:membrane"/>
    <property type="evidence" value="ECO:0007669"/>
    <property type="project" value="UniProtKB-SubCell"/>
</dbReference>
<dbReference type="EMBL" id="AAKXRS010000005">
    <property type="protein sequence ID" value="ECW8173065.1"/>
    <property type="molecule type" value="Genomic_DNA"/>
</dbReference>
<proteinExistence type="predicted"/>
<name>A0A615SUL6_SALET</name>
<dbReference type="AlphaFoldDB" id="A0A615SUL6"/>
<keyword evidence="2" id="KW-0812">Transmembrane</keyword>
<sequence length="237" mass="26592">MNRERGASSLILALLILILGSLLLQGVNQQQASYAARVTTQSLAIQRQALVQSALEWGREQLWSGVTEMECRRYSPSGARVCLRRLSENEVVMAAQDDGMTLWRLGNVIQGSIVFSPHGWSDFCPLKEVALCRIPLNLQRGFSLPEVLVAMVLMVMIVTALSGYQRVLMHSFALRHQYLQIWRQAWQQTALYPFSPAEGWKANRMQTTQSGCVSISVTMVSPSGRQGQMTRLHCPNR</sequence>
<dbReference type="InterPro" id="IPR019652">
    <property type="entry name" value="DUF2509"/>
</dbReference>
<dbReference type="NCBIfam" id="NF007660">
    <property type="entry name" value="PRK10332.1"/>
    <property type="match status" value="1"/>
</dbReference>
<dbReference type="Pfam" id="PF12528">
    <property type="entry name" value="T2SSppdC"/>
    <property type="match status" value="1"/>
</dbReference>
<evidence type="ECO:0000313" key="4">
    <source>
        <dbReference type="EMBL" id="ECW8173065.1"/>
    </source>
</evidence>
<keyword evidence="2" id="KW-1133">Transmembrane helix</keyword>
<dbReference type="Pfam" id="PF10713">
    <property type="entry name" value="DUF2509"/>
    <property type="match status" value="1"/>
</dbReference>
<dbReference type="PROSITE" id="PS00409">
    <property type="entry name" value="PROKAR_NTER_METHYL"/>
    <property type="match status" value="1"/>
</dbReference>
<dbReference type="InterPro" id="IPR022204">
    <property type="entry name" value="PpdC-like_C"/>
</dbReference>
<evidence type="ECO:0000256" key="2">
    <source>
        <dbReference type="SAM" id="Phobius"/>
    </source>
</evidence>
<feature type="domain" description="Prepilin peptidase dependent protein C-like C-terminal" evidence="3">
    <location>
        <begin position="164"/>
        <end position="235"/>
    </location>
</feature>
<feature type="transmembrane region" description="Helical" evidence="2">
    <location>
        <begin position="142"/>
        <end position="164"/>
    </location>
</feature>
<evidence type="ECO:0000259" key="3">
    <source>
        <dbReference type="Pfam" id="PF12528"/>
    </source>
</evidence>
<gene>
    <name evidence="4" type="ORF">F3613_06075</name>
</gene>